<keyword evidence="1" id="KW-1133">Transmembrane helix</keyword>
<proteinExistence type="predicted"/>
<evidence type="ECO:0000256" key="1">
    <source>
        <dbReference type="SAM" id="Phobius"/>
    </source>
</evidence>
<keyword evidence="1" id="KW-0472">Membrane</keyword>
<evidence type="ECO:0000259" key="2">
    <source>
        <dbReference type="Pfam" id="PF12158"/>
    </source>
</evidence>
<accession>E7C4L5</accession>
<evidence type="ECO:0000313" key="3">
    <source>
        <dbReference type="EMBL" id="ADI22389.1"/>
    </source>
</evidence>
<dbReference type="AlphaFoldDB" id="E7C4L5"/>
<feature type="domain" description="DUF3592" evidence="2">
    <location>
        <begin position="12"/>
        <end position="41"/>
    </location>
</feature>
<reference evidence="3" key="1">
    <citation type="submission" date="2010-01" db="EMBL/GenBank/DDBJ databases">
        <title>Genome fragments of uncultured bacteria from the North Pacific subtropical Gyre.</title>
        <authorList>
            <person name="Pham V.D."/>
            <person name="Delong E.F."/>
        </authorList>
    </citation>
    <scope>NUCLEOTIDE SEQUENCE</scope>
</reference>
<dbReference type="EMBL" id="GU567984">
    <property type="protein sequence ID" value="ADI22389.1"/>
    <property type="molecule type" value="Genomic_DNA"/>
</dbReference>
<feature type="transmembrane region" description="Helical" evidence="1">
    <location>
        <begin position="42"/>
        <end position="63"/>
    </location>
</feature>
<sequence>MRVLANWFEPPRQISSRFPVGSQIVIRYDPSKPSTSTIRAGLAYYDVLLALVGVVVLASIVLASGWELRKRFGSATDHNRHL</sequence>
<protein>
    <recommendedName>
        <fullName evidence="2">DUF3592 domain-containing protein</fullName>
    </recommendedName>
</protein>
<name>E7C4L5_9BACT</name>
<dbReference type="Pfam" id="PF12158">
    <property type="entry name" value="DUF3592"/>
    <property type="match status" value="1"/>
</dbReference>
<dbReference type="InterPro" id="IPR021994">
    <property type="entry name" value="DUF3592"/>
</dbReference>
<organism evidence="3">
    <name type="scientific">uncultured Planctomycetales bacterium HF0500_02G17</name>
    <dbReference type="NCBI Taxonomy" id="723608"/>
    <lineage>
        <taxon>Bacteria</taxon>
        <taxon>Pseudomonadati</taxon>
        <taxon>Planctomycetota</taxon>
        <taxon>Planctomycetia</taxon>
        <taxon>Planctomycetales</taxon>
        <taxon>environmental samples</taxon>
    </lineage>
</organism>
<keyword evidence="1" id="KW-0812">Transmembrane</keyword>